<sequence>MKMPEVHEIGTSDPNKFLIQSIFKDELLCVTIASDGMIAVVTLANGDTRKALNILQV</sequence>
<name>A0A9D4QIC7_DREPO</name>
<reference evidence="1" key="1">
    <citation type="journal article" date="2019" name="bioRxiv">
        <title>The Genome of the Zebra Mussel, Dreissena polymorpha: A Resource for Invasive Species Research.</title>
        <authorList>
            <person name="McCartney M.A."/>
            <person name="Auch B."/>
            <person name="Kono T."/>
            <person name="Mallez S."/>
            <person name="Zhang Y."/>
            <person name="Obille A."/>
            <person name="Becker A."/>
            <person name="Abrahante J.E."/>
            <person name="Garbe J."/>
            <person name="Badalamenti J.P."/>
            <person name="Herman A."/>
            <person name="Mangelson H."/>
            <person name="Liachko I."/>
            <person name="Sullivan S."/>
            <person name="Sone E.D."/>
            <person name="Koren S."/>
            <person name="Silverstein K.A.T."/>
            <person name="Beckman K.B."/>
            <person name="Gohl D.M."/>
        </authorList>
    </citation>
    <scope>NUCLEOTIDE SEQUENCE</scope>
    <source>
        <strain evidence="1">Duluth1</strain>
        <tissue evidence="1">Whole animal</tissue>
    </source>
</reference>
<evidence type="ECO:0000313" key="2">
    <source>
        <dbReference type="Proteomes" id="UP000828390"/>
    </source>
</evidence>
<reference evidence="1" key="2">
    <citation type="submission" date="2020-11" db="EMBL/GenBank/DDBJ databases">
        <authorList>
            <person name="McCartney M.A."/>
            <person name="Auch B."/>
            <person name="Kono T."/>
            <person name="Mallez S."/>
            <person name="Becker A."/>
            <person name="Gohl D.M."/>
            <person name="Silverstein K.A.T."/>
            <person name="Koren S."/>
            <person name="Bechman K.B."/>
            <person name="Herman A."/>
            <person name="Abrahante J.E."/>
            <person name="Garbe J."/>
        </authorList>
    </citation>
    <scope>NUCLEOTIDE SEQUENCE</scope>
    <source>
        <strain evidence="1">Duluth1</strain>
        <tissue evidence="1">Whole animal</tissue>
    </source>
</reference>
<keyword evidence="2" id="KW-1185">Reference proteome</keyword>
<gene>
    <name evidence="1" type="ORF">DPMN_106294</name>
</gene>
<comment type="caution">
    <text evidence="1">The sequence shown here is derived from an EMBL/GenBank/DDBJ whole genome shotgun (WGS) entry which is preliminary data.</text>
</comment>
<organism evidence="1 2">
    <name type="scientific">Dreissena polymorpha</name>
    <name type="common">Zebra mussel</name>
    <name type="synonym">Mytilus polymorpha</name>
    <dbReference type="NCBI Taxonomy" id="45954"/>
    <lineage>
        <taxon>Eukaryota</taxon>
        <taxon>Metazoa</taxon>
        <taxon>Spiralia</taxon>
        <taxon>Lophotrochozoa</taxon>
        <taxon>Mollusca</taxon>
        <taxon>Bivalvia</taxon>
        <taxon>Autobranchia</taxon>
        <taxon>Heteroconchia</taxon>
        <taxon>Euheterodonta</taxon>
        <taxon>Imparidentia</taxon>
        <taxon>Neoheterodontei</taxon>
        <taxon>Myida</taxon>
        <taxon>Dreissenoidea</taxon>
        <taxon>Dreissenidae</taxon>
        <taxon>Dreissena</taxon>
    </lineage>
</organism>
<dbReference type="EMBL" id="JAIWYP010000004">
    <property type="protein sequence ID" value="KAH3832993.1"/>
    <property type="molecule type" value="Genomic_DNA"/>
</dbReference>
<proteinExistence type="predicted"/>
<dbReference type="AlphaFoldDB" id="A0A9D4QIC7"/>
<dbReference type="Proteomes" id="UP000828390">
    <property type="component" value="Unassembled WGS sequence"/>
</dbReference>
<protein>
    <submittedName>
        <fullName evidence="1">Uncharacterized protein</fullName>
    </submittedName>
</protein>
<evidence type="ECO:0000313" key="1">
    <source>
        <dbReference type="EMBL" id="KAH3832993.1"/>
    </source>
</evidence>
<accession>A0A9D4QIC7</accession>
<dbReference type="Gene3D" id="1.10.8.60">
    <property type="match status" value="1"/>
</dbReference>